<comment type="caution">
    <text evidence="2">The sequence shown here is derived from an EMBL/GenBank/DDBJ whole genome shotgun (WGS) entry which is preliminary data.</text>
</comment>
<keyword evidence="3" id="KW-1185">Reference proteome</keyword>
<dbReference type="Proteomes" id="UP000572817">
    <property type="component" value="Unassembled WGS sequence"/>
</dbReference>
<organism evidence="2 3">
    <name type="scientific">Botryosphaeria dothidea</name>
    <dbReference type="NCBI Taxonomy" id="55169"/>
    <lineage>
        <taxon>Eukaryota</taxon>
        <taxon>Fungi</taxon>
        <taxon>Dikarya</taxon>
        <taxon>Ascomycota</taxon>
        <taxon>Pezizomycotina</taxon>
        <taxon>Dothideomycetes</taxon>
        <taxon>Dothideomycetes incertae sedis</taxon>
        <taxon>Botryosphaeriales</taxon>
        <taxon>Botryosphaeriaceae</taxon>
        <taxon>Botryosphaeria</taxon>
    </lineage>
</organism>
<name>A0A8H4N6Y2_9PEZI</name>
<dbReference type="EMBL" id="WWBZ02000016">
    <property type="protein sequence ID" value="KAF4309508.1"/>
    <property type="molecule type" value="Genomic_DNA"/>
</dbReference>
<gene>
    <name evidence="2" type="ORF">GTA08_BOTSDO03250</name>
</gene>
<protein>
    <submittedName>
        <fullName evidence="2">Uncharacterized protein</fullName>
    </submittedName>
</protein>
<dbReference type="AlphaFoldDB" id="A0A8H4N6Y2"/>
<evidence type="ECO:0000256" key="1">
    <source>
        <dbReference type="SAM" id="MobiDB-lite"/>
    </source>
</evidence>
<sequence>MPVEKEVAGSDHTSNAGTWQVPAGIYRRRGQDSVPQDERKRGWLSGAAAAAAAAAVRGGPTPQSSIESDHCFSCYAQSTLADTPFSHVTTTTSDNKNDDVAG</sequence>
<evidence type="ECO:0000313" key="3">
    <source>
        <dbReference type="Proteomes" id="UP000572817"/>
    </source>
</evidence>
<reference evidence="2" key="1">
    <citation type="submission" date="2020-04" db="EMBL/GenBank/DDBJ databases">
        <title>Genome Assembly and Annotation of Botryosphaeria dothidea sdau 11-99, a Latent Pathogen of Apple Fruit Ring Rot in China.</title>
        <authorList>
            <person name="Yu C."/>
            <person name="Diao Y."/>
            <person name="Lu Q."/>
            <person name="Zhao J."/>
            <person name="Cui S."/>
            <person name="Peng C."/>
            <person name="He B."/>
            <person name="Liu H."/>
        </authorList>
    </citation>
    <scope>NUCLEOTIDE SEQUENCE [LARGE SCALE GENOMIC DNA]</scope>
    <source>
        <strain evidence="2">Sdau11-99</strain>
    </source>
</reference>
<feature type="region of interest" description="Disordered" evidence="1">
    <location>
        <begin position="1"/>
        <end position="40"/>
    </location>
</feature>
<proteinExistence type="predicted"/>
<evidence type="ECO:0000313" key="2">
    <source>
        <dbReference type="EMBL" id="KAF4309508.1"/>
    </source>
</evidence>
<accession>A0A8H4N6Y2</accession>